<proteinExistence type="inferred from homology"/>
<dbReference type="PANTHER" id="PTHR17224:SF1">
    <property type="entry name" value="PEPTIDYL-TRNA HYDROLASE"/>
    <property type="match status" value="1"/>
</dbReference>
<organism evidence="8 9">
    <name type="scientific">Helicobacter bilis</name>
    <dbReference type="NCBI Taxonomy" id="37372"/>
    <lineage>
        <taxon>Bacteria</taxon>
        <taxon>Pseudomonadati</taxon>
        <taxon>Campylobacterota</taxon>
        <taxon>Epsilonproteobacteria</taxon>
        <taxon>Campylobacterales</taxon>
        <taxon>Helicobacteraceae</taxon>
        <taxon>Helicobacter</taxon>
    </lineage>
</organism>
<accession>A0A6D2C620</accession>
<comment type="caution">
    <text evidence="8">The sequence shown here is derived from an EMBL/GenBank/DDBJ whole genome shotgun (WGS) entry which is preliminary data.</text>
</comment>
<evidence type="ECO:0000313" key="8">
    <source>
        <dbReference type="EMBL" id="TLE04324.1"/>
    </source>
</evidence>
<evidence type="ECO:0000256" key="3">
    <source>
        <dbReference type="ARBA" id="ARBA00022801"/>
    </source>
</evidence>
<name>A0A6D2C620_9HELI</name>
<evidence type="ECO:0000313" key="9">
    <source>
        <dbReference type="Proteomes" id="UP000029870"/>
    </source>
</evidence>
<dbReference type="SUPFAM" id="SSF53178">
    <property type="entry name" value="Peptidyl-tRNA hydrolase-like"/>
    <property type="match status" value="2"/>
</dbReference>
<evidence type="ECO:0000256" key="5">
    <source>
        <dbReference type="ARBA" id="ARBA00038063"/>
    </source>
</evidence>
<dbReference type="Proteomes" id="UP000029870">
    <property type="component" value="Unassembled WGS sequence"/>
</dbReference>
<dbReference type="AlphaFoldDB" id="A0A6D2C620"/>
<evidence type="ECO:0000256" key="1">
    <source>
        <dbReference type="ARBA" id="ARBA00013260"/>
    </source>
</evidence>
<feature type="region of interest" description="Disordered" evidence="7">
    <location>
        <begin position="349"/>
        <end position="377"/>
    </location>
</feature>
<dbReference type="InterPro" id="IPR001328">
    <property type="entry name" value="Pept_tRNA_hydro"/>
</dbReference>
<dbReference type="InterPro" id="IPR036416">
    <property type="entry name" value="Pept_tRNA_hydro_sf"/>
</dbReference>
<gene>
    <name evidence="8" type="ORF">LS77_006285</name>
</gene>
<protein>
    <recommendedName>
        <fullName evidence="6">Peptidyl-tRNA hydrolase</fullName>
        <ecNumber evidence="1">3.1.1.29</ecNumber>
    </recommendedName>
</protein>
<dbReference type="GO" id="GO:0000049">
    <property type="term" value="F:tRNA binding"/>
    <property type="evidence" value="ECO:0007669"/>
    <property type="project" value="UniProtKB-KW"/>
</dbReference>
<dbReference type="PROSITE" id="PS01196">
    <property type="entry name" value="PEPT_TRNA_HYDROL_2"/>
    <property type="match status" value="1"/>
</dbReference>
<comment type="similarity">
    <text evidence="5">Belongs to the PTH family.</text>
</comment>
<dbReference type="GO" id="GO:0004045">
    <property type="term" value="F:peptidyl-tRNA hydrolase activity"/>
    <property type="evidence" value="ECO:0007669"/>
    <property type="project" value="UniProtKB-EC"/>
</dbReference>
<dbReference type="PANTHER" id="PTHR17224">
    <property type="entry name" value="PEPTIDYL-TRNA HYDROLASE"/>
    <property type="match status" value="1"/>
</dbReference>
<dbReference type="EC" id="3.1.1.29" evidence="1"/>
<evidence type="ECO:0000256" key="4">
    <source>
        <dbReference type="ARBA" id="ARBA00022884"/>
    </source>
</evidence>
<reference evidence="8 9" key="1">
    <citation type="journal article" date="2014" name="Genome Announc.">
        <title>Draft genome sequences of eight enterohepatic helicobacter species isolated from both laboratory and wild rodents.</title>
        <authorList>
            <person name="Sheh A."/>
            <person name="Shen Z."/>
            <person name="Fox J.G."/>
        </authorList>
    </citation>
    <scope>NUCLEOTIDE SEQUENCE [LARGE SCALE GENOMIC DNA]</scope>
    <source>
        <strain evidence="8 9">Missouri</strain>
    </source>
</reference>
<dbReference type="Gene3D" id="3.40.50.1470">
    <property type="entry name" value="Peptidyl-tRNA hydrolase"/>
    <property type="match status" value="1"/>
</dbReference>
<evidence type="ECO:0000256" key="6">
    <source>
        <dbReference type="ARBA" id="ARBA00050038"/>
    </source>
</evidence>
<evidence type="ECO:0000256" key="2">
    <source>
        <dbReference type="ARBA" id="ARBA00022555"/>
    </source>
</evidence>
<evidence type="ECO:0000256" key="7">
    <source>
        <dbReference type="SAM" id="MobiDB-lite"/>
    </source>
</evidence>
<keyword evidence="4" id="KW-0694">RNA-binding</keyword>
<dbReference type="InterPro" id="IPR018171">
    <property type="entry name" value="Pept_tRNA_hydro_CS"/>
</dbReference>
<dbReference type="EMBL" id="JRPH02000016">
    <property type="protein sequence ID" value="TLE04324.1"/>
    <property type="molecule type" value="Genomic_DNA"/>
</dbReference>
<sequence>MSVIIMQENNKRINMQTIAIVGLGNIGTKYAMTRHNMGFLSLYAITQMLNNPYILHNSLDYQNTKTLLGDLESLVDKKKGIMQWQNQKSMQSFQAKISLKDFVAPLEHFPFFLTQLKCLNPHKKPLDSLELQKNFREKLGSLSNEYEILCIAPTTFMNRSGIALQSIEKKCNIAQMIVIYDDLDTRFGNLSFRYKGGSGGHNGLKSIHEYVKRDYLRVKLGIGNNIILHDMLDSLVAHNTRVSIESFRTLFYETYLEKLCMAKIFKTKSPFKVMESKIFMDKNLDSNDFNIGCQQMSSMDSNPCHVECNKTSNKNFEKDISNTTQYNKILESQPFERVQGVGVQDNENLESTQSTDSINSVTTTQNKDSKTSTPNTNLTQKIDSIKQEDYEAIMNLFSSYQKSGDKEVANYVLSPFNTHEKTLLAPLLAYNGLVVMATLFEWAYRNHNTQTSTDSTQTQTFMPLDPFSVLLK</sequence>
<dbReference type="Pfam" id="PF01195">
    <property type="entry name" value="Pept_tRNA_hydro"/>
    <property type="match status" value="2"/>
</dbReference>
<keyword evidence="3" id="KW-0378">Hydrolase</keyword>
<keyword evidence="2" id="KW-0820">tRNA-binding</keyword>